<keyword evidence="2" id="KW-1185">Reference proteome</keyword>
<evidence type="ECO:0000313" key="2">
    <source>
        <dbReference type="Proteomes" id="UP001140066"/>
    </source>
</evidence>
<sequence>MGNLEYPCDEKKALTYLNEKKVHQPFQEKSFPMGFDTYASTGHTLPSKLSVASPEPKADVPFYPIDRSNFALRKKSVDSIYDDLPHETREYRGRPDGQSGEMDEKRGGGDKDEPQTIPYVGRWAQMSRAWATQTIIMMIITAFSYFLLSKDVEDMAKDAILQLTSACLTLESATNTVINSPRSVAITTVTMVEKTAQSIIDLTGRSFLKIISVLQNLIGWILRLYLGTYICIAEVIIRTAVSIATDV</sequence>
<accession>A0ACC1K0J5</accession>
<gene>
    <name evidence="1" type="ORF">GGI18_005117</name>
</gene>
<name>A0ACC1K0J5_9FUNG</name>
<protein>
    <submittedName>
        <fullName evidence="1">Uncharacterized protein</fullName>
    </submittedName>
</protein>
<organism evidence="1 2">
    <name type="scientific">Coemansia linderi</name>
    <dbReference type="NCBI Taxonomy" id="2663919"/>
    <lineage>
        <taxon>Eukaryota</taxon>
        <taxon>Fungi</taxon>
        <taxon>Fungi incertae sedis</taxon>
        <taxon>Zoopagomycota</taxon>
        <taxon>Kickxellomycotina</taxon>
        <taxon>Kickxellomycetes</taxon>
        <taxon>Kickxellales</taxon>
        <taxon>Kickxellaceae</taxon>
        <taxon>Coemansia</taxon>
    </lineage>
</organism>
<dbReference type="EMBL" id="JANBUK010002696">
    <property type="protein sequence ID" value="KAJ2770993.1"/>
    <property type="molecule type" value="Genomic_DNA"/>
</dbReference>
<feature type="non-terminal residue" evidence="1">
    <location>
        <position position="247"/>
    </location>
</feature>
<dbReference type="Proteomes" id="UP001140066">
    <property type="component" value="Unassembled WGS sequence"/>
</dbReference>
<proteinExistence type="predicted"/>
<comment type="caution">
    <text evidence="1">The sequence shown here is derived from an EMBL/GenBank/DDBJ whole genome shotgun (WGS) entry which is preliminary data.</text>
</comment>
<reference evidence="1" key="1">
    <citation type="submission" date="2022-07" db="EMBL/GenBank/DDBJ databases">
        <title>Phylogenomic reconstructions and comparative analyses of Kickxellomycotina fungi.</title>
        <authorList>
            <person name="Reynolds N.K."/>
            <person name="Stajich J.E."/>
            <person name="Barry K."/>
            <person name="Grigoriev I.V."/>
            <person name="Crous P."/>
            <person name="Smith M.E."/>
        </authorList>
    </citation>
    <scope>NUCLEOTIDE SEQUENCE</scope>
    <source>
        <strain evidence="1">BCRC 34191</strain>
    </source>
</reference>
<evidence type="ECO:0000313" key="1">
    <source>
        <dbReference type="EMBL" id="KAJ2770993.1"/>
    </source>
</evidence>